<accession>A0A238WTB0</accession>
<protein>
    <submittedName>
        <fullName evidence="4">NTE family protein</fullName>
    </submittedName>
</protein>
<evidence type="ECO:0000256" key="2">
    <source>
        <dbReference type="PROSITE-ProRule" id="PRU01161"/>
    </source>
</evidence>
<keyword evidence="1 2" id="KW-0443">Lipid metabolism</keyword>
<sequence length="268" mass="27134">MTNDESGWALALGPGGPVGTAWLIGLAAGLREAGVDPAGAGLVVGTSAGAIAGAAITTGRDLAALAELPPPSGPPAPVDDSVMARVFAVGGTPGLEPDEARRRIGRLALDAAALPAEHHRASMRYLVGTDTWPDARLLITGVDAVSGEPVLWDGSSGVPLSLAVAASSAAPGFAEPVPIGGRRYLDGAFAGWSEAELAQGAGPLVVMEPMPHMRGGAGDVRIVPDGRALEVFGPSLGDRSRWTPVYREGVRQAPEAAERIAAALAVRR</sequence>
<evidence type="ECO:0000256" key="1">
    <source>
        <dbReference type="ARBA" id="ARBA00023098"/>
    </source>
</evidence>
<dbReference type="RefSeq" id="WP_089311335.1">
    <property type="nucleotide sequence ID" value="NZ_FZNP01000003.1"/>
</dbReference>
<dbReference type="AlphaFoldDB" id="A0A238WTB0"/>
<keyword evidence="5" id="KW-1185">Reference proteome</keyword>
<evidence type="ECO:0000313" key="5">
    <source>
        <dbReference type="Proteomes" id="UP000198420"/>
    </source>
</evidence>
<dbReference type="OrthoDB" id="2339873at2"/>
<name>A0A238WTB0_9ACTN</name>
<dbReference type="Proteomes" id="UP000198420">
    <property type="component" value="Unassembled WGS sequence"/>
</dbReference>
<organism evidence="4 5">
    <name type="scientific">Actinomadura mexicana</name>
    <dbReference type="NCBI Taxonomy" id="134959"/>
    <lineage>
        <taxon>Bacteria</taxon>
        <taxon>Bacillati</taxon>
        <taxon>Actinomycetota</taxon>
        <taxon>Actinomycetes</taxon>
        <taxon>Streptosporangiales</taxon>
        <taxon>Thermomonosporaceae</taxon>
        <taxon>Actinomadura</taxon>
    </lineage>
</organism>
<keyword evidence="2" id="KW-0442">Lipid degradation</keyword>
<dbReference type="EMBL" id="FZNP01000003">
    <property type="protein sequence ID" value="SNR49745.1"/>
    <property type="molecule type" value="Genomic_DNA"/>
</dbReference>
<evidence type="ECO:0000259" key="3">
    <source>
        <dbReference type="PROSITE" id="PS51635"/>
    </source>
</evidence>
<reference evidence="5" key="1">
    <citation type="submission" date="2017-06" db="EMBL/GenBank/DDBJ databases">
        <authorList>
            <person name="Varghese N."/>
            <person name="Submissions S."/>
        </authorList>
    </citation>
    <scope>NUCLEOTIDE SEQUENCE [LARGE SCALE GENOMIC DNA]</scope>
    <source>
        <strain evidence="5">DSM 44485</strain>
    </source>
</reference>
<gene>
    <name evidence="4" type="ORF">SAMN06265355_103267</name>
</gene>
<dbReference type="GO" id="GO:0016042">
    <property type="term" value="P:lipid catabolic process"/>
    <property type="evidence" value="ECO:0007669"/>
    <property type="project" value="UniProtKB-UniRule"/>
</dbReference>
<feature type="domain" description="PNPLA" evidence="3">
    <location>
        <begin position="10"/>
        <end position="199"/>
    </location>
</feature>
<dbReference type="InterPro" id="IPR002641">
    <property type="entry name" value="PNPLA_dom"/>
</dbReference>
<feature type="short sequence motif" description="GXSXG" evidence="2">
    <location>
        <begin position="45"/>
        <end position="49"/>
    </location>
</feature>
<dbReference type="GO" id="GO:0016787">
    <property type="term" value="F:hydrolase activity"/>
    <property type="evidence" value="ECO:0007669"/>
    <property type="project" value="UniProtKB-UniRule"/>
</dbReference>
<feature type="active site" description="Nucleophile" evidence="2">
    <location>
        <position position="47"/>
    </location>
</feature>
<dbReference type="InterPro" id="IPR016035">
    <property type="entry name" value="Acyl_Trfase/lysoPLipase"/>
</dbReference>
<dbReference type="SUPFAM" id="SSF52151">
    <property type="entry name" value="FabD/lysophospholipase-like"/>
    <property type="match status" value="1"/>
</dbReference>
<evidence type="ECO:0000313" key="4">
    <source>
        <dbReference type="EMBL" id="SNR49745.1"/>
    </source>
</evidence>
<proteinExistence type="predicted"/>
<feature type="active site" description="Proton acceptor" evidence="2">
    <location>
        <position position="186"/>
    </location>
</feature>
<comment type="caution">
    <text evidence="2">Lacks conserved residue(s) required for the propagation of feature annotation.</text>
</comment>
<dbReference type="Pfam" id="PF01734">
    <property type="entry name" value="Patatin"/>
    <property type="match status" value="1"/>
</dbReference>
<dbReference type="Gene3D" id="3.40.1090.10">
    <property type="entry name" value="Cytosolic phospholipase A2 catalytic domain"/>
    <property type="match status" value="1"/>
</dbReference>
<dbReference type="PROSITE" id="PS51635">
    <property type="entry name" value="PNPLA"/>
    <property type="match status" value="1"/>
</dbReference>
<feature type="short sequence motif" description="DGA/G" evidence="2">
    <location>
        <begin position="186"/>
        <end position="188"/>
    </location>
</feature>
<keyword evidence="2" id="KW-0378">Hydrolase</keyword>